<proteinExistence type="predicted"/>
<reference evidence="2 3" key="1">
    <citation type="journal article" date="2013" name="Science">
        <title>Pandoraviruses: amoeba viruses with genomes up to 2.5 Mb reaching that of parasitic eukaryotes.</title>
        <authorList>
            <person name="Philippe N."/>
            <person name="Legendre M."/>
            <person name="Doutre G."/>
            <person name="Coute Y."/>
            <person name="Poirot O."/>
            <person name="Lescot M."/>
            <person name="Arslan D."/>
            <person name="Seltzer V."/>
            <person name="Bertaux L."/>
            <person name="Bruley C."/>
            <person name="Garin J."/>
            <person name="Claverie J.M."/>
            <person name="Abergel C."/>
        </authorList>
    </citation>
    <scope>NUCLEOTIDE SEQUENCE [LARGE SCALE GENOMIC DNA]</scope>
</reference>
<evidence type="ECO:0000256" key="1">
    <source>
        <dbReference type="SAM" id="MobiDB-lite"/>
    </source>
</evidence>
<name>S4VW67_9VIRU</name>
<dbReference type="KEGG" id="vg:16606380"/>
<organism evidence="2 3">
    <name type="scientific">Pandoravirus salinus</name>
    <dbReference type="NCBI Taxonomy" id="1349410"/>
    <lineage>
        <taxon>Viruses</taxon>
        <taxon>Pandoravirus</taxon>
    </lineage>
</organism>
<feature type="region of interest" description="Disordered" evidence="1">
    <location>
        <begin position="188"/>
        <end position="219"/>
    </location>
</feature>
<feature type="compositionally biased region" description="Acidic residues" evidence="1">
    <location>
        <begin position="210"/>
        <end position="219"/>
    </location>
</feature>
<keyword evidence="3" id="KW-1185">Reference proteome</keyword>
<sequence>MASTIFIAPRHTRDGEDGAPPRPVRTSRDGTEISAYDVIRRVFGWNMNAHHKEVRAMAQRVRETGFDLSARPLPGGGKPTATFAAARLDAFLRALDVASLGADNIVAGAAAAHRRAPVATRLSKGVAAAAATTARVRSSRQRKGNISRRAPLCPNRRGASIYSTVGYCGAVLMATLDAAAKTASISDGRTTASVGGDHPQDEGDSNGLVIDDDDDDDDNQIERHVKKTQHTGPPVRYTGASIAYQGVAAGDDGDDDTVLPFVRARAMPLATPGKPLRVWCTEGRAAARLCAVWPMGDGAHWGVSVPRRDSETVDHLGTIERADAVRMLARLVVVPGVVFVASRKWSSTRGPVVGPDVRGARALCDLALGPTASPRQIDS</sequence>
<dbReference type="RefSeq" id="YP_008437665.1">
    <property type="nucleotide sequence ID" value="NC_022098.1"/>
</dbReference>
<protein>
    <submittedName>
        <fullName evidence="2">Uncharacterized protein</fullName>
    </submittedName>
</protein>
<accession>S4VW67</accession>
<gene>
    <name evidence="2" type="ORF">psal_cds_669</name>
</gene>
<feature type="region of interest" description="Disordered" evidence="1">
    <location>
        <begin position="1"/>
        <end position="28"/>
    </location>
</feature>
<dbReference type="EMBL" id="KC977571">
    <property type="protein sequence ID" value="AGO84593.1"/>
    <property type="molecule type" value="Genomic_DNA"/>
</dbReference>
<dbReference type="GeneID" id="16606380"/>
<evidence type="ECO:0000313" key="2">
    <source>
        <dbReference type="EMBL" id="AGO84593.1"/>
    </source>
</evidence>
<evidence type="ECO:0000313" key="3">
    <source>
        <dbReference type="Proteomes" id="UP000204584"/>
    </source>
</evidence>
<dbReference type="Proteomes" id="UP000204584">
    <property type="component" value="Segment"/>
</dbReference>